<keyword evidence="1" id="KW-1133">Transmembrane helix</keyword>
<protein>
    <submittedName>
        <fullName evidence="2">Uncharacterized protein</fullName>
    </submittedName>
</protein>
<name>A0ABR0KDE5_9EURO</name>
<keyword evidence="1" id="KW-0472">Membrane</keyword>
<dbReference type="Pfam" id="PF10067">
    <property type="entry name" value="DUF2306"/>
    <property type="match status" value="1"/>
</dbReference>
<gene>
    <name evidence="2" type="ORF">LTR24_004033</name>
</gene>
<sequence>MPEQPGRDTTQHHSAKGRKLYSRLGFSKGYNVPLFVILAGAMLGFCLAKLPSLDVANQWSKAAAPGQWYWFQHGIYRIGITLHLLTVIPAGILMVWQFVPAIRHRAILFHRINGYTVIVLLLLSNTGALMIVRRAFGGDLSTQGAVGVLVIATTTGLFMAYYNIKKLQIEQHRAWMLRTMLYFGTIITTRLIMIISAQILSKIGSYYVTTTCGELLSMRSVEYVGTKYPACLGANATTVEEQLVPVLVFFGSNIEEIGASLKAPFGMSLWIAIFLHGVGVEIYLALTPREAQRLRQVSYERQLEAGYPNPGSAGLVIENFGDADQWCAANVSQKEQRDVNTNE</sequence>
<feature type="transmembrane region" description="Helical" evidence="1">
    <location>
        <begin position="176"/>
        <end position="200"/>
    </location>
</feature>
<feature type="transmembrane region" description="Helical" evidence="1">
    <location>
        <begin position="144"/>
        <end position="164"/>
    </location>
</feature>
<keyword evidence="1" id="KW-0812">Transmembrane</keyword>
<dbReference type="Proteomes" id="UP001345013">
    <property type="component" value="Unassembled WGS sequence"/>
</dbReference>
<dbReference type="EMBL" id="JAVRRG010000039">
    <property type="protein sequence ID" value="KAK5093838.1"/>
    <property type="molecule type" value="Genomic_DNA"/>
</dbReference>
<proteinExistence type="predicted"/>
<evidence type="ECO:0000313" key="2">
    <source>
        <dbReference type="EMBL" id="KAK5093838.1"/>
    </source>
</evidence>
<feature type="transmembrane region" description="Helical" evidence="1">
    <location>
        <begin position="29"/>
        <end position="50"/>
    </location>
</feature>
<reference evidence="2 3" key="1">
    <citation type="submission" date="2023-08" db="EMBL/GenBank/DDBJ databases">
        <title>Black Yeasts Isolated from many extreme environments.</title>
        <authorList>
            <person name="Coleine C."/>
            <person name="Stajich J.E."/>
            <person name="Selbmann L."/>
        </authorList>
    </citation>
    <scope>NUCLEOTIDE SEQUENCE [LARGE SCALE GENOMIC DNA]</scope>
    <source>
        <strain evidence="2 3">CCFEE 5885</strain>
    </source>
</reference>
<comment type="caution">
    <text evidence="2">The sequence shown here is derived from an EMBL/GenBank/DDBJ whole genome shotgun (WGS) entry which is preliminary data.</text>
</comment>
<evidence type="ECO:0000256" key="1">
    <source>
        <dbReference type="SAM" id="Phobius"/>
    </source>
</evidence>
<keyword evidence="3" id="KW-1185">Reference proteome</keyword>
<dbReference type="InterPro" id="IPR018750">
    <property type="entry name" value="DUF2306_membrane"/>
</dbReference>
<feature type="transmembrane region" description="Helical" evidence="1">
    <location>
        <begin position="112"/>
        <end position="132"/>
    </location>
</feature>
<accession>A0ABR0KDE5</accession>
<feature type="transmembrane region" description="Helical" evidence="1">
    <location>
        <begin position="267"/>
        <end position="286"/>
    </location>
</feature>
<feature type="transmembrane region" description="Helical" evidence="1">
    <location>
        <begin position="75"/>
        <end position="100"/>
    </location>
</feature>
<organism evidence="2 3">
    <name type="scientific">Lithohypha guttulata</name>
    <dbReference type="NCBI Taxonomy" id="1690604"/>
    <lineage>
        <taxon>Eukaryota</taxon>
        <taxon>Fungi</taxon>
        <taxon>Dikarya</taxon>
        <taxon>Ascomycota</taxon>
        <taxon>Pezizomycotina</taxon>
        <taxon>Eurotiomycetes</taxon>
        <taxon>Chaetothyriomycetidae</taxon>
        <taxon>Chaetothyriales</taxon>
        <taxon>Trichomeriaceae</taxon>
        <taxon>Lithohypha</taxon>
    </lineage>
</organism>
<evidence type="ECO:0000313" key="3">
    <source>
        <dbReference type="Proteomes" id="UP001345013"/>
    </source>
</evidence>